<accession>A0ABX1XFU6</accession>
<comment type="caution">
    <text evidence="3">The sequence shown here is derived from an EMBL/GenBank/DDBJ whole genome shotgun (WGS) entry which is preliminary data.</text>
</comment>
<sequence>MDLKQMHHVAIICSDYEQSKHFYVDLLGLTVIHETYRAERDSYKLDLRIGDTAQEIELFSFPNPPLRVNQPEARGLRHLAFVVANMEQSVQELESKGITVEQVRVDPITGNLYTFFADPDGLPLELVEIVGQEKSFCMKG</sequence>
<reference evidence="3 4" key="1">
    <citation type="submission" date="2019-10" db="EMBL/GenBank/DDBJ databases">
        <title>Description of Paenibacillus humi sp. nov.</title>
        <authorList>
            <person name="Carlier A."/>
            <person name="Qi S."/>
        </authorList>
    </citation>
    <scope>NUCLEOTIDE SEQUENCE [LARGE SCALE GENOMIC DNA]</scope>
    <source>
        <strain evidence="3 4">LMG 31461</strain>
    </source>
</reference>
<gene>
    <name evidence="3" type="ORF">GC096_24820</name>
</gene>
<evidence type="ECO:0000256" key="1">
    <source>
        <dbReference type="ARBA" id="ARBA00022723"/>
    </source>
</evidence>
<feature type="domain" description="VOC" evidence="2">
    <location>
        <begin position="5"/>
        <end position="129"/>
    </location>
</feature>
<dbReference type="SUPFAM" id="SSF54593">
    <property type="entry name" value="Glyoxalase/Bleomycin resistance protein/Dihydroxybiphenyl dioxygenase"/>
    <property type="match status" value="1"/>
</dbReference>
<dbReference type="CDD" id="cd08352">
    <property type="entry name" value="VOC_Bs_YwkD_like"/>
    <property type="match status" value="1"/>
</dbReference>
<dbReference type="Pfam" id="PF00903">
    <property type="entry name" value="Glyoxalase"/>
    <property type="match status" value="1"/>
</dbReference>
<name>A0ABX1XFU6_9BACL</name>
<dbReference type="NCBIfam" id="NF008551">
    <property type="entry name" value="PRK11478.1"/>
    <property type="match status" value="1"/>
</dbReference>
<organism evidence="3 4">
    <name type="scientific">Paenibacillus plantarum</name>
    <dbReference type="NCBI Taxonomy" id="2654975"/>
    <lineage>
        <taxon>Bacteria</taxon>
        <taxon>Bacillati</taxon>
        <taxon>Bacillota</taxon>
        <taxon>Bacilli</taxon>
        <taxon>Bacillales</taxon>
        <taxon>Paenibacillaceae</taxon>
        <taxon>Paenibacillus</taxon>
    </lineage>
</organism>
<dbReference type="Proteomes" id="UP000653578">
    <property type="component" value="Unassembled WGS sequence"/>
</dbReference>
<dbReference type="InterPro" id="IPR029068">
    <property type="entry name" value="Glyas_Bleomycin-R_OHBP_Dase"/>
</dbReference>
<dbReference type="PANTHER" id="PTHR36113">
    <property type="entry name" value="LYASE, PUTATIVE-RELATED-RELATED"/>
    <property type="match status" value="1"/>
</dbReference>
<proteinExistence type="predicted"/>
<dbReference type="InterPro" id="IPR004360">
    <property type="entry name" value="Glyas_Fos-R_dOase_dom"/>
</dbReference>
<dbReference type="InterPro" id="IPR037478">
    <property type="entry name" value="YwkD-like_dom"/>
</dbReference>
<dbReference type="InterPro" id="IPR051332">
    <property type="entry name" value="Fosfomycin_Res_Enzymes"/>
</dbReference>
<evidence type="ECO:0000313" key="3">
    <source>
        <dbReference type="EMBL" id="NOU67271.1"/>
    </source>
</evidence>
<keyword evidence="1" id="KW-0479">Metal-binding</keyword>
<dbReference type="PANTHER" id="PTHR36113:SF6">
    <property type="entry name" value="FOSFOMYCIN RESISTANCE PROTEIN FOSX"/>
    <property type="match status" value="1"/>
</dbReference>
<protein>
    <submittedName>
        <fullName evidence="3">VOC family protein</fullName>
    </submittedName>
</protein>
<dbReference type="RefSeq" id="WP_171634000.1">
    <property type="nucleotide sequence ID" value="NZ_WHNY01000067.1"/>
</dbReference>
<dbReference type="Gene3D" id="3.10.180.10">
    <property type="entry name" value="2,3-Dihydroxybiphenyl 1,2-Dioxygenase, domain 1"/>
    <property type="match status" value="1"/>
</dbReference>
<dbReference type="EMBL" id="WHNY01000067">
    <property type="protein sequence ID" value="NOU67271.1"/>
    <property type="molecule type" value="Genomic_DNA"/>
</dbReference>
<keyword evidence="4" id="KW-1185">Reference proteome</keyword>
<dbReference type="InterPro" id="IPR037523">
    <property type="entry name" value="VOC_core"/>
</dbReference>
<evidence type="ECO:0000313" key="4">
    <source>
        <dbReference type="Proteomes" id="UP000653578"/>
    </source>
</evidence>
<evidence type="ECO:0000259" key="2">
    <source>
        <dbReference type="PROSITE" id="PS51819"/>
    </source>
</evidence>
<dbReference type="PROSITE" id="PS51819">
    <property type="entry name" value="VOC"/>
    <property type="match status" value="1"/>
</dbReference>